<dbReference type="InterPro" id="IPR036396">
    <property type="entry name" value="Cyt_P450_sf"/>
</dbReference>
<dbReference type="Pfam" id="PF00067">
    <property type="entry name" value="p450"/>
    <property type="match status" value="1"/>
</dbReference>
<evidence type="ECO:0000256" key="1">
    <source>
        <dbReference type="ARBA" id="ARBA00001971"/>
    </source>
</evidence>
<keyword evidence="3" id="KW-0479">Metal-binding</keyword>
<comment type="cofactor">
    <cofactor evidence="1">
        <name>heme</name>
        <dbReference type="ChEBI" id="CHEBI:30413"/>
    </cofactor>
</comment>
<feature type="non-terminal residue" evidence="6">
    <location>
        <position position="97"/>
    </location>
</feature>
<dbReference type="OrthoDB" id="6434159at2759"/>
<evidence type="ECO:0000256" key="4">
    <source>
        <dbReference type="ARBA" id="ARBA00023004"/>
    </source>
</evidence>
<keyword evidence="7" id="KW-1185">Reference proteome</keyword>
<proteinExistence type="inferred from homology"/>
<evidence type="ECO:0000256" key="2">
    <source>
        <dbReference type="ARBA" id="ARBA00010617"/>
    </source>
</evidence>
<dbReference type="PANTHER" id="PTHR24291">
    <property type="entry name" value="CYTOCHROME P450 FAMILY 4"/>
    <property type="match status" value="1"/>
</dbReference>
<dbReference type="GO" id="GO:0004497">
    <property type="term" value="F:monooxygenase activity"/>
    <property type="evidence" value="ECO:0007669"/>
    <property type="project" value="UniProtKB-KW"/>
</dbReference>
<dbReference type="EMBL" id="BMAO01022421">
    <property type="protein sequence ID" value="GFQ81885.1"/>
    <property type="molecule type" value="Genomic_DNA"/>
</dbReference>
<gene>
    <name evidence="6" type="primary">CYP4V2_17</name>
    <name evidence="6" type="ORF">TNCT_358601</name>
</gene>
<evidence type="ECO:0000313" key="7">
    <source>
        <dbReference type="Proteomes" id="UP000887116"/>
    </source>
</evidence>
<dbReference type="AlphaFoldDB" id="A0A8X6IRL1"/>
<name>A0A8X6IRL1_TRICU</name>
<dbReference type="GO" id="GO:0020037">
    <property type="term" value="F:heme binding"/>
    <property type="evidence" value="ECO:0007669"/>
    <property type="project" value="InterPro"/>
</dbReference>
<keyword evidence="5" id="KW-0503">Monooxygenase</keyword>
<dbReference type="InterPro" id="IPR050196">
    <property type="entry name" value="Cytochrome_P450_Monoox"/>
</dbReference>
<keyword evidence="4" id="KW-0408">Iron</keyword>
<dbReference type="Proteomes" id="UP000887116">
    <property type="component" value="Unassembled WGS sequence"/>
</dbReference>
<dbReference type="InterPro" id="IPR001128">
    <property type="entry name" value="Cyt_P450"/>
</dbReference>
<keyword evidence="3" id="KW-0349">Heme</keyword>
<evidence type="ECO:0000313" key="6">
    <source>
        <dbReference type="EMBL" id="GFQ81885.1"/>
    </source>
</evidence>
<dbReference type="SUPFAM" id="SSF48264">
    <property type="entry name" value="Cytochrome P450"/>
    <property type="match status" value="1"/>
</dbReference>
<evidence type="ECO:0000256" key="3">
    <source>
        <dbReference type="ARBA" id="ARBA00022617"/>
    </source>
</evidence>
<dbReference type="GO" id="GO:0005506">
    <property type="term" value="F:iron ion binding"/>
    <property type="evidence" value="ECO:0007669"/>
    <property type="project" value="InterPro"/>
</dbReference>
<evidence type="ECO:0000256" key="5">
    <source>
        <dbReference type="ARBA" id="ARBA00023033"/>
    </source>
</evidence>
<reference evidence="6" key="1">
    <citation type="submission" date="2020-07" db="EMBL/GenBank/DDBJ databases">
        <title>Multicomponent nature underlies the extraordinary mechanical properties of spider dragline silk.</title>
        <authorList>
            <person name="Kono N."/>
            <person name="Nakamura H."/>
            <person name="Mori M."/>
            <person name="Yoshida Y."/>
            <person name="Ohtoshi R."/>
            <person name="Malay A.D."/>
            <person name="Moran D.A.P."/>
            <person name="Tomita M."/>
            <person name="Numata K."/>
            <person name="Arakawa K."/>
        </authorList>
    </citation>
    <scope>NUCLEOTIDE SEQUENCE</scope>
</reference>
<dbReference type="Gene3D" id="1.10.630.10">
    <property type="entry name" value="Cytochrome P450"/>
    <property type="match status" value="1"/>
</dbReference>
<accession>A0A8X6IRL1</accession>
<keyword evidence="5" id="KW-0560">Oxidoreductase</keyword>
<organism evidence="6 7">
    <name type="scientific">Trichonephila clavata</name>
    <name type="common">Joro spider</name>
    <name type="synonym">Nephila clavata</name>
    <dbReference type="NCBI Taxonomy" id="2740835"/>
    <lineage>
        <taxon>Eukaryota</taxon>
        <taxon>Metazoa</taxon>
        <taxon>Ecdysozoa</taxon>
        <taxon>Arthropoda</taxon>
        <taxon>Chelicerata</taxon>
        <taxon>Arachnida</taxon>
        <taxon>Araneae</taxon>
        <taxon>Araneomorphae</taxon>
        <taxon>Entelegynae</taxon>
        <taxon>Araneoidea</taxon>
        <taxon>Nephilidae</taxon>
        <taxon>Trichonephila</taxon>
    </lineage>
</organism>
<dbReference type="PANTHER" id="PTHR24291:SF194">
    <property type="entry name" value="CYTOCHROME P450 FAMILY"/>
    <property type="match status" value="1"/>
</dbReference>
<comment type="similarity">
    <text evidence="2">Belongs to the cytochrome P450 family.</text>
</comment>
<protein>
    <submittedName>
        <fullName evidence="6">Cytochrome P450 4V2</fullName>
    </submittedName>
</protein>
<comment type="caution">
    <text evidence="6">The sequence shown here is derived from an EMBL/GenBank/DDBJ whole genome shotgun (WGS) entry which is preliminary data.</text>
</comment>
<dbReference type="GO" id="GO:0016705">
    <property type="term" value="F:oxidoreductase activity, acting on paired donors, with incorporation or reduction of molecular oxygen"/>
    <property type="evidence" value="ECO:0007669"/>
    <property type="project" value="InterPro"/>
</dbReference>
<sequence>MFLITMILFSSCVEKWKPRRKLLTPCFHADILRGFLPVFNDRSRKLVEHLRQEREKEFINIDTPVTLTALDIIFETMLGTSIGALERNSAYYITATK</sequence>